<dbReference type="InterPro" id="IPR043472">
    <property type="entry name" value="Macro_dom-like"/>
</dbReference>
<dbReference type="EMBL" id="JAODUO010004377">
    <property type="protein sequence ID" value="KAK2143860.1"/>
    <property type="molecule type" value="Genomic_DNA"/>
</dbReference>
<evidence type="ECO:0000256" key="4">
    <source>
        <dbReference type="ARBA" id="ARBA00023027"/>
    </source>
</evidence>
<feature type="non-terminal residue" evidence="7">
    <location>
        <position position="1"/>
    </location>
</feature>
<keyword evidence="2" id="KW-0328">Glycosyltransferase</keyword>
<dbReference type="SMART" id="SM00506">
    <property type="entry name" value="A1pp"/>
    <property type="match status" value="1"/>
</dbReference>
<dbReference type="InterPro" id="IPR052056">
    <property type="entry name" value="Mono-ARTD/PARP"/>
</dbReference>
<dbReference type="PANTHER" id="PTHR14453">
    <property type="entry name" value="PARP/ZINC FINGER CCCH TYPE DOMAIN CONTAINING PROTEIN"/>
    <property type="match status" value="1"/>
</dbReference>
<accession>A0AAD9MSJ6</accession>
<reference evidence="7" key="1">
    <citation type="journal article" date="2023" name="Mol. Biol. Evol.">
        <title>Third-Generation Sequencing Reveals the Adaptive Role of the Epigenome in Three Deep-Sea Polychaetes.</title>
        <authorList>
            <person name="Perez M."/>
            <person name="Aroh O."/>
            <person name="Sun Y."/>
            <person name="Lan Y."/>
            <person name="Juniper S.K."/>
            <person name="Young C.R."/>
            <person name="Angers B."/>
            <person name="Qian P.Y."/>
        </authorList>
    </citation>
    <scope>NUCLEOTIDE SEQUENCE</scope>
    <source>
        <strain evidence="7">R07B-5</strain>
    </source>
</reference>
<keyword evidence="5" id="KW-0539">Nucleus</keyword>
<dbReference type="GO" id="GO:0005737">
    <property type="term" value="C:cytoplasm"/>
    <property type="evidence" value="ECO:0007669"/>
    <property type="project" value="TreeGrafter"/>
</dbReference>
<protein>
    <recommendedName>
        <fullName evidence="6">Macro domain-containing protein</fullName>
    </recommendedName>
</protein>
<evidence type="ECO:0000256" key="2">
    <source>
        <dbReference type="ARBA" id="ARBA00022676"/>
    </source>
</evidence>
<dbReference type="GO" id="GO:0003950">
    <property type="term" value="F:NAD+ poly-ADP-ribosyltransferase activity"/>
    <property type="evidence" value="ECO:0007669"/>
    <property type="project" value="TreeGrafter"/>
</dbReference>
<dbReference type="Gene3D" id="3.40.220.10">
    <property type="entry name" value="Leucine Aminopeptidase, subunit E, domain 1"/>
    <property type="match status" value="1"/>
</dbReference>
<keyword evidence="8" id="KW-1185">Reference proteome</keyword>
<dbReference type="PROSITE" id="PS51154">
    <property type="entry name" value="MACRO"/>
    <property type="match status" value="1"/>
</dbReference>
<comment type="subcellular location">
    <subcellularLocation>
        <location evidence="1">Nucleus</location>
    </subcellularLocation>
</comment>
<dbReference type="GO" id="GO:0010629">
    <property type="term" value="P:negative regulation of gene expression"/>
    <property type="evidence" value="ECO:0007669"/>
    <property type="project" value="TreeGrafter"/>
</dbReference>
<feature type="domain" description="Macro" evidence="6">
    <location>
        <begin position="1"/>
        <end position="162"/>
    </location>
</feature>
<dbReference type="GO" id="GO:1990404">
    <property type="term" value="F:NAD+-protein mono-ADP-ribosyltransferase activity"/>
    <property type="evidence" value="ECO:0007669"/>
    <property type="project" value="TreeGrafter"/>
</dbReference>
<evidence type="ECO:0000259" key="6">
    <source>
        <dbReference type="PROSITE" id="PS51154"/>
    </source>
</evidence>
<name>A0AAD9MSJ6_RIDPI</name>
<dbReference type="AlphaFoldDB" id="A0AAD9MSJ6"/>
<comment type="caution">
    <text evidence="7">The sequence shown here is derived from an EMBL/GenBank/DDBJ whole genome shotgun (WGS) entry which is preliminary data.</text>
</comment>
<dbReference type="PANTHER" id="PTHR14453:SF102">
    <property type="entry name" value="PROTEIN MONO-ADP-RIBOSYLTRANSFERASE PARP14-LIKE"/>
    <property type="match status" value="1"/>
</dbReference>
<proteinExistence type="predicted"/>
<dbReference type="Proteomes" id="UP001209878">
    <property type="component" value="Unassembled WGS sequence"/>
</dbReference>
<dbReference type="GO" id="GO:0070212">
    <property type="term" value="P:protein poly-ADP-ribosylation"/>
    <property type="evidence" value="ECO:0007669"/>
    <property type="project" value="TreeGrafter"/>
</dbReference>
<sequence>VDAIVNSTNRSLKLNTGTVSRTLLQNAGDNIQTECHQNAPNGIGFGEVVVTSGGRLNCQHIVHGACPQWDEGGGRSEKALRQLIAKSLDAVHTKGLTSIAIPAIGVGKLGFPEQLVATIMLDEVRKFSRHNRQTSLKDVRLVVYPKDSQTIKAFEDVLFSSGLDSSGTTRRGPHVYLQDRRKVHVLAFGLFQRSLVHC</sequence>
<dbReference type="Pfam" id="PF01661">
    <property type="entry name" value="Macro"/>
    <property type="match status" value="1"/>
</dbReference>
<keyword evidence="3" id="KW-0808">Transferase</keyword>
<gene>
    <name evidence="7" type="ORF">NP493_4386g00002</name>
</gene>
<evidence type="ECO:0000313" key="7">
    <source>
        <dbReference type="EMBL" id="KAK2143860.1"/>
    </source>
</evidence>
<evidence type="ECO:0000313" key="8">
    <source>
        <dbReference type="Proteomes" id="UP001209878"/>
    </source>
</evidence>
<evidence type="ECO:0000256" key="5">
    <source>
        <dbReference type="ARBA" id="ARBA00023242"/>
    </source>
</evidence>
<evidence type="ECO:0000256" key="1">
    <source>
        <dbReference type="ARBA" id="ARBA00004123"/>
    </source>
</evidence>
<dbReference type="GO" id="GO:0005634">
    <property type="term" value="C:nucleus"/>
    <property type="evidence" value="ECO:0007669"/>
    <property type="project" value="UniProtKB-SubCell"/>
</dbReference>
<keyword evidence="4" id="KW-0520">NAD</keyword>
<organism evidence="7 8">
    <name type="scientific">Ridgeia piscesae</name>
    <name type="common">Tubeworm</name>
    <dbReference type="NCBI Taxonomy" id="27915"/>
    <lineage>
        <taxon>Eukaryota</taxon>
        <taxon>Metazoa</taxon>
        <taxon>Spiralia</taxon>
        <taxon>Lophotrochozoa</taxon>
        <taxon>Annelida</taxon>
        <taxon>Polychaeta</taxon>
        <taxon>Sedentaria</taxon>
        <taxon>Canalipalpata</taxon>
        <taxon>Sabellida</taxon>
        <taxon>Siboglinidae</taxon>
        <taxon>Ridgeia</taxon>
    </lineage>
</organism>
<dbReference type="InterPro" id="IPR002589">
    <property type="entry name" value="Macro_dom"/>
</dbReference>
<evidence type="ECO:0000256" key="3">
    <source>
        <dbReference type="ARBA" id="ARBA00022679"/>
    </source>
</evidence>
<dbReference type="GO" id="GO:0003714">
    <property type="term" value="F:transcription corepressor activity"/>
    <property type="evidence" value="ECO:0007669"/>
    <property type="project" value="TreeGrafter"/>
</dbReference>
<dbReference type="SUPFAM" id="SSF52949">
    <property type="entry name" value="Macro domain-like"/>
    <property type="match status" value="1"/>
</dbReference>